<feature type="transmembrane region" description="Helical" evidence="6">
    <location>
        <begin position="345"/>
        <end position="365"/>
    </location>
</feature>
<evidence type="ECO:0000256" key="4">
    <source>
        <dbReference type="ARBA" id="ARBA00022989"/>
    </source>
</evidence>
<dbReference type="EMBL" id="FNZF01000002">
    <property type="protein sequence ID" value="SEJ22672.1"/>
    <property type="molecule type" value="Genomic_DNA"/>
</dbReference>
<dbReference type="InterPro" id="IPR052159">
    <property type="entry name" value="Competence_DNA_uptake"/>
</dbReference>
<dbReference type="Gene3D" id="3.60.15.10">
    <property type="entry name" value="Ribonuclease Z/Hydroxyacylglutathione hydrolase-like"/>
    <property type="match status" value="1"/>
</dbReference>
<dbReference type="GO" id="GO:0030420">
    <property type="term" value="P:establishment of competence for transformation"/>
    <property type="evidence" value="ECO:0007669"/>
    <property type="project" value="InterPro"/>
</dbReference>
<dbReference type="Pfam" id="PF00753">
    <property type="entry name" value="Lactamase_B"/>
    <property type="match status" value="1"/>
</dbReference>
<dbReference type="PANTHER" id="PTHR30619:SF1">
    <property type="entry name" value="RECOMBINATION PROTEIN 2"/>
    <property type="match status" value="1"/>
</dbReference>
<dbReference type="InterPro" id="IPR004797">
    <property type="entry name" value="Competence_ComEC/Rec2"/>
</dbReference>
<feature type="transmembrane region" description="Helical" evidence="6">
    <location>
        <begin position="222"/>
        <end position="241"/>
    </location>
</feature>
<dbReference type="GO" id="GO:0005886">
    <property type="term" value="C:plasma membrane"/>
    <property type="evidence" value="ECO:0007669"/>
    <property type="project" value="UniProtKB-SubCell"/>
</dbReference>
<evidence type="ECO:0000256" key="2">
    <source>
        <dbReference type="ARBA" id="ARBA00022475"/>
    </source>
</evidence>
<feature type="transmembrane region" description="Helical" evidence="6">
    <location>
        <begin position="38"/>
        <end position="55"/>
    </location>
</feature>
<protein>
    <submittedName>
        <fullName evidence="8">Competence protein ComEC</fullName>
    </submittedName>
</protein>
<evidence type="ECO:0000259" key="7">
    <source>
        <dbReference type="SMART" id="SM00849"/>
    </source>
</evidence>
<feature type="domain" description="Metallo-beta-lactamase" evidence="7">
    <location>
        <begin position="495"/>
        <end position="706"/>
    </location>
</feature>
<accession>A0A1H6XCU7</accession>
<dbReference type="PANTHER" id="PTHR30619">
    <property type="entry name" value="DNA INTERNALIZATION/COMPETENCE PROTEIN COMEC/REC2"/>
    <property type="match status" value="1"/>
</dbReference>
<organism evidence="8 9">
    <name type="scientific">Bhargavaea ginsengi</name>
    <dbReference type="NCBI Taxonomy" id="426757"/>
    <lineage>
        <taxon>Bacteria</taxon>
        <taxon>Bacillati</taxon>
        <taxon>Bacillota</taxon>
        <taxon>Bacilli</taxon>
        <taxon>Bacillales</taxon>
        <taxon>Caryophanaceae</taxon>
        <taxon>Bhargavaea</taxon>
    </lineage>
</organism>
<dbReference type="InterPro" id="IPR001279">
    <property type="entry name" value="Metallo-B-lactamas"/>
</dbReference>
<keyword evidence="4 6" id="KW-1133">Transmembrane helix</keyword>
<keyword evidence="5 6" id="KW-0472">Membrane</keyword>
<dbReference type="NCBIfam" id="TIGR00360">
    <property type="entry name" value="ComEC_N-term"/>
    <property type="match status" value="1"/>
</dbReference>
<evidence type="ECO:0000313" key="8">
    <source>
        <dbReference type="EMBL" id="SEJ22672.1"/>
    </source>
</evidence>
<dbReference type="SUPFAM" id="SSF56281">
    <property type="entry name" value="Metallo-hydrolase/oxidoreductase"/>
    <property type="match status" value="1"/>
</dbReference>
<evidence type="ECO:0000313" key="9">
    <source>
        <dbReference type="Proteomes" id="UP000199200"/>
    </source>
</evidence>
<dbReference type="Proteomes" id="UP000199200">
    <property type="component" value="Unassembled WGS sequence"/>
</dbReference>
<dbReference type="CDD" id="cd07731">
    <property type="entry name" value="ComA-like_MBL-fold"/>
    <property type="match status" value="1"/>
</dbReference>
<evidence type="ECO:0000256" key="6">
    <source>
        <dbReference type="SAM" id="Phobius"/>
    </source>
</evidence>
<evidence type="ECO:0000256" key="1">
    <source>
        <dbReference type="ARBA" id="ARBA00004651"/>
    </source>
</evidence>
<name>A0A1H6XCU7_9BACL</name>
<dbReference type="NCBIfam" id="TIGR00361">
    <property type="entry name" value="ComEC_Rec2"/>
    <property type="match status" value="1"/>
</dbReference>
<dbReference type="InterPro" id="IPR035681">
    <property type="entry name" value="ComA-like_MBL"/>
</dbReference>
<dbReference type="Pfam" id="PF03772">
    <property type="entry name" value="Competence"/>
    <property type="match status" value="1"/>
</dbReference>
<keyword evidence="9" id="KW-1185">Reference proteome</keyword>
<reference evidence="9" key="1">
    <citation type="submission" date="2016-10" db="EMBL/GenBank/DDBJ databases">
        <authorList>
            <person name="Varghese N."/>
            <person name="Submissions S."/>
        </authorList>
    </citation>
    <scope>NUCLEOTIDE SEQUENCE [LARGE SCALE GENOMIC DNA]</scope>
    <source>
        <strain evidence="9">CGMCC 1.6763</strain>
    </source>
</reference>
<feature type="transmembrane region" description="Helical" evidence="6">
    <location>
        <begin position="296"/>
        <end position="313"/>
    </location>
</feature>
<sequence>MYLALPVLASAAASTGSPIFMALILPAVIAAAMKREPLPVWMAMLAVTAGAYAWFSTVEKPAARPDIPEEIRWTDKVSVADGVLKGFAADSAGNRWYVTYRFRSEEERNLFLRHGVAGHRYHILAELEEPDPPAHTYAFDMGAWLQAEKAAGILRLQEAGYAGPAPGMPAIIRRWREALGGHIRKQFPPSVSAEAQALIIGERSATDPDDERAYRRLGITHLFAISGLHVGILIFLLREILLRLGIRTNVVRVGLILFLPVYAMLAGGAPPVWRAVLISLMLLMPESKSGKPRLDLLFSAGMILFLLIDPHAVSKPGFQMSYLAAFALIHSSSILSTARSALHQAWLVTVICQVAVTPVLLYHFFETSLSSFAANLLFVPVFSVVVLPANLVLLLLTFLAPGLAGWLFSLYVPLRELLGELILLFAELPFSVWTPGRPGLPALLLLICATVLFFLLVEARKNRSACAVLVSVCLIVHAGPYLTPGIRVHFIDVGQGDSALIELPFRQGVILIDTGGRLGFGEEEGKEQSGGSGVGERVVVPFLKGRGITKVDKLILTHPDADHAEGAAEVMREIRAKEIHIGPGTYREEGYADVIRAARQAGIPVREVMEGTGWTDGNITFRYLSPYEMEYRGNNDSLVLHLEQHDFSVLFTGDLEEEGEARLIAKYGALLPVTVLKAGHHGSRTSSSAAFVDAASPGITIFSAGRRNRYGHPHPEVTERFRQAGLPAVSTAEQGTITFIYHKGRVIQSDSR</sequence>
<feature type="transmembrane region" description="Helical" evidence="6">
    <location>
        <begin position="438"/>
        <end position="457"/>
    </location>
</feature>
<keyword evidence="3 6" id="KW-0812">Transmembrane</keyword>
<feature type="transmembrane region" description="Helical" evidence="6">
    <location>
        <begin position="464"/>
        <end position="482"/>
    </location>
</feature>
<dbReference type="InterPro" id="IPR004477">
    <property type="entry name" value="ComEC_N"/>
</dbReference>
<gene>
    <name evidence="8" type="ORF">SAMN04488127_1324</name>
</gene>
<comment type="subcellular location">
    <subcellularLocation>
        <location evidence="1">Cell membrane</location>
        <topology evidence="1">Multi-pass membrane protein</topology>
    </subcellularLocation>
</comment>
<dbReference type="SMART" id="SM00849">
    <property type="entry name" value="Lactamase_B"/>
    <property type="match status" value="1"/>
</dbReference>
<proteinExistence type="predicted"/>
<feature type="transmembrane region" description="Helical" evidence="6">
    <location>
        <begin position="377"/>
        <end position="399"/>
    </location>
</feature>
<dbReference type="InterPro" id="IPR036866">
    <property type="entry name" value="RibonucZ/Hydroxyglut_hydro"/>
</dbReference>
<evidence type="ECO:0000256" key="3">
    <source>
        <dbReference type="ARBA" id="ARBA00022692"/>
    </source>
</evidence>
<dbReference type="AlphaFoldDB" id="A0A1H6XCU7"/>
<feature type="transmembrane region" description="Helical" evidence="6">
    <location>
        <begin position="261"/>
        <end position="284"/>
    </location>
</feature>
<evidence type="ECO:0000256" key="5">
    <source>
        <dbReference type="ARBA" id="ARBA00023136"/>
    </source>
</evidence>
<keyword evidence="2" id="KW-1003">Cell membrane</keyword>
<dbReference type="STRING" id="426757.SAMN04488127_1324"/>